<comment type="caution">
    <text evidence="13">The sequence shown here is derived from an EMBL/GenBank/DDBJ whole genome shotgun (WGS) entry which is preliminary data.</text>
</comment>
<dbReference type="GO" id="GO:0016301">
    <property type="term" value="F:kinase activity"/>
    <property type="evidence" value="ECO:0007669"/>
    <property type="project" value="UniProtKB-KW"/>
</dbReference>
<dbReference type="EMBL" id="JBHULH010000003">
    <property type="protein sequence ID" value="MFD2566965.1"/>
    <property type="molecule type" value="Genomic_DNA"/>
</dbReference>
<keyword evidence="3 13" id="KW-0808">Transferase</keyword>
<evidence type="ECO:0000256" key="4">
    <source>
        <dbReference type="ARBA" id="ARBA00022723"/>
    </source>
</evidence>
<evidence type="ECO:0000259" key="12">
    <source>
        <dbReference type="PROSITE" id="PS50146"/>
    </source>
</evidence>
<dbReference type="SUPFAM" id="SSF111331">
    <property type="entry name" value="NAD kinase/diacylglycerol kinase-like"/>
    <property type="match status" value="1"/>
</dbReference>
<keyword evidence="4" id="KW-0479">Metal-binding</keyword>
<protein>
    <submittedName>
        <fullName evidence="13">Diacylglycerol/lipid kinase family protein</fullName>
        <ecNumber evidence="13">2.7.1.-</ecNumber>
    </submittedName>
</protein>
<dbReference type="NCBIfam" id="TIGR00147">
    <property type="entry name" value="YegS/Rv2252/BmrU family lipid kinase"/>
    <property type="match status" value="1"/>
</dbReference>
<dbReference type="InterPro" id="IPR005218">
    <property type="entry name" value="Diacylglycerol/lipid_kinase"/>
</dbReference>
<dbReference type="RefSeq" id="WP_379665675.1">
    <property type="nucleotide sequence ID" value="NZ_JBHULH010000003.1"/>
</dbReference>
<dbReference type="Proteomes" id="UP001597508">
    <property type="component" value="Unassembled WGS sequence"/>
</dbReference>
<evidence type="ECO:0000256" key="8">
    <source>
        <dbReference type="ARBA" id="ARBA00022842"/>
    </source>
</evidence>
<dbReference type="Gene3D" id="2.60.200.40">
    <property type="match status" value="1"/>
</dbReference>
<evidence type="ECO:0000313" key="13">
    <source>
        <dbReference type="EMBL" id="MFD2566965.1"/>
    </source>
</evidence>
<evidence type="ECO:0000256" key="9">
    <source>
        <dbReference type="ARBA" id="ARBA00023098"/>
    </source>
</evidence>
<dbReference type="Gene3D" id="3.40.50.10330">
    <property type="entry name" value="Probable inorganic polyphosphate/atp-NAD kinase, domain 1"/>
    <property type="match status" value="1"/>
</dbReference>
<evidence type="ECO:0000256" key="5">
    <source>
        <dbReference type="ARBA" id="ARBA00022741"/>
    </source>
</evidence>
<keyword evidence="8" id="KW-0460">Magnesium</keyword>
<dbReference type="PROSITE" id="PS50146">
    <property type="entry name" value="DAGK"/>
    <property type="match status" value="1"/>
</dbReference>
<dbReference type="Pfam" id="PF00781">
    <property type="entry name" value="DAGK_cat"/>
    <property type="match status" value="1"/>
</dbReference>
<keyword evidence="6 13" id="KW-0418">Kinase</keyword>
<dbReference type="InterPro" id="IPR016064">
    <property type="entry name" value="NAD/diacylglycerol_kinase_sf"/>
</dbReference>
<reference evidence="14" key="1">
    <citation type="journal article" date="2019" name="Int. J. Syst. Evol. Microbiol.">
        <title>The Global Catalogue of Microorganisms (GCM) 10K type strain sequencing project: providing services to taxonomists for standard genome sequencing and annotation.</title>
        <authorList>
            <consortium name="The Broad Institute Genomics Platform"/>
            <consortium name="The Broad Institute Genome Sequencing Center for Infectious Disease"/>
            <person name="Wu L."/>
            <person name="Ma J."/>
        </authorList>
    </citation>
    <scope>NUCLEOTIDE SEQUENCE [LARGE SCALE GENOMIC DNA]</scope>
    <source>
        <strain evidence="14">KCTC 52127</strain>
    </source>
</reference>
<dbReference type="InterPro" id="IPR001206">
    <property type="entry name" value="Diacylglycerol_kinase_cat_dom"/>
</dbReference>
<dbReference type="Pfam" id="PF19279">
    <property type="entry name" value="YegS_C"/>
    <property type="match status" value="1"/>
</dbReference>
<accession>A0ABW5LQR7</accession>
<evidence type="ECO:0000256" key="2">
    <source>
        <dbReference type="ARBA" id="ARBA00022516"/>
    </source>
</evidence>
<evidence type="ECO:0000256" key="6">
    <source>
        <dbReference type="ARBA" id="ARBA00022777"/>
    </source>
</evidence>
<dbReference type="SMART" id="SM00046">
    <property type="entry name" value="DAGKc"/>
    <property type="match status" value="1"/>
</dbReference>
<evidence type="ECO:0000256" key="1">
    <source>
        <dbReference type="ARBA" id="ARBA00001946"/>
    </source>
</evidence>
<gene>
    <name evidence="13" type="ORF">ACFSRZ_06250</name>
</gene>
<evidence type="ECO:0000256" key="3">
    <source>
        <dbReference type="ARBA" id="ARBA00022679"/>
    </source>
</evidence>
<name>A0ABW5LQR7_9FLAO</name>
<organism evidence="13 14">
    <name type="scientific">Pseudotenacibaculum haliotis</name>
    <dbReference type="NCBI Taxonomy" id="1862138"/>
    <lineage>
        <taxon>Bacteria</taxon>
        <taxon>Pseudomonadati</taxon>
        <taxon>Bacteroidota</taxon>
        <taxon>Flavobacteriia</taxon>
        <taxon>Flavobacteriales</taxon>
        <taxon>Flavobacteriaceae</taxon>
        <taxon>Pseudotenacibaculum</taxon>
    </lineage>
</organism>
<keyword evidence="7" id="KW-0067">ATP-binding</keyword>
<dbReference type="EC" id="2.7.1.-" evidence="13"/>
<evidence type="ECO:0000256" key="11">
    <source>
        <dbReference type="ARBA" id="ARBA00023264"/>
    </source>
</evidence>
<proteinExistence type="predicted"/>
<evidence type="ECO:0000256" key="10">
    <source>
        <dbReference type="ARBA" id="ARBA00023209"/>
    </source>
</evidence>
<dbReference type="InterPro" id="IPR017438">
    <property type="entry name" value="ATP-NAD_kinase_N"/>
</dbReference>
<keyword evidence="11" id="KW-1208">Phospholipid metabolism</keyword>
<keyword evidence="9" id="KW-0443">Lipid metabolism</keyword>
<keyword evidence="2" id="KW-0444">Lipid biosynthesis</keyword>
<evidence type="ECO:0000313" key="14">
    <source>
        <dbReference type="Proteomes" id="UP001597508"/>
    </source>
</evidence>
<dbReference type="InterPro" id="IPR050187">
    <property type="entry name" value="Lipid_Phosphate_FormReg"/>
</dbReference>
<sequence>MSLKENSHTSSSWFLIVNPNSGVRNFSKAWNRIQQILKHKEIDFSFSLTQHSKHEISLVQESLKRGFRKIISVGGDGTLHHVVNGIMTQRYVKTSEIKLGVIPMGTGNDWIKTYQIPNSIEKSIDVLVEDHTEYQDIGLINHTNNQKEYYINVAGIGYDGYVVNKLNSLKKFGPIAYLLSGLYGLLFYKKTSYQIKINDQLIEEKCLMVLFGLCQYSGGGMQMTQDPDPKDGLLDITIAKNFSFFDLVFNLPKLYNGQIVNHKKVINYKATSLEIQENKEQHSYIEADGELLGKGSLNVSIIPNAIQIIIPATQ</sequence>
<feature type="domain" description="DAGKc" evidence="12">
    <location>
        <begin position="8"/>
        <end position="144"/>
    </location>
</feature>
<evidence type="ECO:0000256" key="7">
    <source>
        <dbReference type="ARBA" id="ARBA00022840"/>
    </source>
</evidence>
<dbReference type="PANTHER" id="PTHR12358">
    <property type="entry name" value="SPHINGOSINE KINASE"/>
    <property type="match status" value="1"/>
</dbReference>
<keyword evidence="10" id="KW-0594">Phospholipid biosynthesis</keyword>
<keyword evidence="14" id="KW-1185">Reference proteome</keyword>
<dbReference type="PANTHER" id="PTHR12358:SF106">
    <property type="entry name" value="LIPID KINASE YEGS"/>
    <property type="match status" value="1"/>
</dbReference>
<keyword evidence="5" id="KW-0547">Nucleotide-binding</keyword>
<dbReference type="InterPro" id="IPR045540">
    <property type="entry name" value="YegS/DAGK_C"/>
</dbReference>
<comment type="cofactor">
    <cofactor evidence="1">
        <name>Mg(2+)</name>
        <dbReference type="ChEBI" id="CHEBI:18420"/>
    </cofactor>
</comment>